<feature type="domain" description="DUF4189" evidence="1">
    <location>
        <begin position="122"/>
        <end position="199"/>
    </location>
</feature>
<gene>
    <name evidence="2" type="ORF">DVJ77_14895</name>
</gene>
<reference evidence="2 3" key="1">
    <citation type="submission" date="2018-07" db="EMBL/GenBank/DDBJ databases">
        <title>Dyella tabacisoli L4-6T, whole genome shotgun sequence.</title>
        <authorList>
            <person name="Zhou X.-K."/>
            <person name="Li W.-J."/>
            <person name="Duan Y.-Q."/>
        </authorList>
    </citation>
    <scope>NUCLEOTIDE SEQUENCE [LARGE SCALE GENOMIC DNA]</scope>
    <source>
        <strain evidence="2 3">L4-6</strain>
    </source>
</reference>
<accession>A0A369UKY3</accession>
<dbReference type="InterPro" id="IPR025240">
    <property type="entry name" value="DUF4189"/>
</dbReference>
<name>A0A369UKY3_9GAMM</name>
<dbReference type="EMBL" id="QQAH01000013">
    <property type="protein sequence ID" value="RDD80983.1"/>
    <property type="molecule type" value="Genomic_DNA"/>
</dbReference>
<protein>
    <submittedName>
        <fullName evidence="2">DUF4189 domain-containing protein</fullName>
    </submittedName>
</protein>
<dbReference type="AlphaFoldDB" id="A0A369UKY3"/>
<dbReference type="Pfam" id="PF13827">
    <property type="entry name" value="DUF4189"/>
    <property type="match status" value="2"/>
</dbReference>
<evidence type="ECO:0000313" key="2">
    <source>
        <dbReference type="EMBL" id="RDD80983.1"/>
    </source>
</evidence>
<comment type="caution">
    <text evidence="2">The sequence shown here is derived from an EMBL/GenBank/DDBJ whole genome shotgun (WGS) entry which is preliminary data.</text>
</comment>
<organism evidence="2 3">
    <name type="scientific">Dyella tabacisoli</name>
    <dbReference type="NCBI Taxonomy" id="2282381"/>
    <lineage>
        <taxon>Bacteria</taxon>
        <taxon>Pseudomonadati</taxon>
        <taxon>Pseudomonadota</taxon>
        <taxon>Gammaproteobacteria</taxon>
        <taxon>Lysobacterales</taxon>
        <taxon>Rhodanobacteraceae</taxon>
        <taxon>Dyella</taxon>
    </lineage>
</organism>
<feature type="domain" description="DUF4189" evidence="1">
    <location>
        <begin position="2"/>
        <end position="81"/>
    </location>
</feature>
<evidence type="ECO:0000313" key="3">
    <source>
        <dbReference type="Proteomes" id="UP000253782"/>
    </source>
</evidence>
<sequence length="339" mass="36140">MWAAAGYGSDAAAQNTALDACTQTMGEGCEVGAAWSNLSEIVVIEDAAGNLFVKGGPGLGNAEKAAREECELYTAGCHTTANVINSLIGTRTNFPVGPLHRRLFASIARPKGTPDPKWDDMAWLASGQSGFKAAEQAALSQCGRDTDVECEVRVTVGNSQIARTTDDQGHISWLNIAAPEALDRQLRAHCAKGRECRLLDTFDARTPRTLAIEISKSDAPARGFFSLARPIDDATEKTWGKRALVTGSTSREAAQTAAVGLCETESKSRCEAVPKDGDRGVDQFFVLIRDAAGEAKLFMRMSAAEAQLAKDQFCAKEGQQCPKGLTVDLAKPTTTILKI</sequence>
<evidence type="ECO:0000259" key="1">
    <source>
        <dbReference type="Pfam" id="PF13827"/>
    </source>
</evidence>
<dbReference type="Proteomes" id="UP000253782">
    <property type="component" value="Unassembled WGS sequence"/>
</dbReference>
<dbReference type="RefSeq" id="WP_114846287.1">
    <property type="nucleotide sequence ID" value="NZ_JBHSPE010000008.1"/>
</dbReference>
<keyword evidence="3" id="KW-1185">Reference proteome</keyword>
<proteinExistence type="predicted"/>